<keyword evidence="4" id="KW-0804">Transcription</keyword>
<dbReference type="AlphaFoldDB" id="A0A8J7P0R0"/>
<feature type="domain" description="BHLH" evidence="6">
    <location>
        <begin position="1"/>
        <end position="49"/>
    </location>
</feature>
<dbReference type="PROSITE" id="PS50888">
    <property type="entry name" value="BHLH"/>
    <property type="match status" value="1"/>
</dbReference>
<dbReference type="PANTHER" id="PTHR10985">
    <property type="entry name" value="BASIC HELIX-LOOP-HELIX TRANSCRIPTION FACTOR, HES-RELATED"/>
    <property type="match status" value="1"/>
</dbReference>
<evidence type="ECO:0000256" key="2">
    <source>
        <dbReference type="ARBA" id="ARBA00022491"/>
    </source>
</evidence>
<comment type="caution">
    <text evidence="8">The sequence shown here is derived from an EMBL/GenBank/DDBJ whole genome shotgun (WGS) entry which is preliminary data.</text>
</comment>
<dbReference type="PROSITE" id="PS51054">
    <property type="entry name" value="ORANGE"/>
    <property type="match status" value="1"/>
</dbReference>
<proteinExistence type="predicted"/>
<organism evidence="8 9">
    <name type="scientific">Atractosteus spatula</name>
    <name type="common">Alligator gar</name>
    <name type="synonym">Lepisosteus spatula</name>
    <dbReference type="NCBI Taxonomy" id="7917"/>
    <lineage>
        <taxon>Eukaryota</taxon>
        <taxon>Metazoa</taxon>
        <taxon>Chordata</taxon>
        <taxon>Craniata</taxon>
        <taxon>Vertebrata</taxon>
        <taxon>Euteleostomi</taxon>
        <taxon>Actinopterygii</taxon>
        <taxon>Neopterygii</taxon>
        <taxon>Holostei</taxon>
        <taxon>Semionotiformes</taxon>
        <taxon>Lepisosteidae</taxon>
        <taxon>Atractosteus</taxon>
    </lineage>
</organism>
<dbReference type="GO" id="GO:0005634">
    <property type="term" value="C:nucleus"/>
    <property type="evidence" value="ECO:0007669"/>
    <property type="project" value="UniProtKB-SubCell"/>
</dbReference>
<gene>
    <name evidence="8" type="primary">Hes3_0</name>
    <name evidence="8" type="ORF">GTO95_0013720</name>
</gene>
<evidence type="ECO:0000259" key="7">
    <source>
        <dbReference type="PROSITE" id="PS51054"/>
    </source>
</evidence>
<dbReference type="InterPro" id="IPR003650">
    <property type="entry name" value="Orange_dom"/>
</dbReference>
<evidence type="ECO:0000313" key="8">
    <source>
        <dbReference type="EMBL" id="MBN3323297.1"/>
    </source>
</evidence>
<evidence type="ECO:0000256" key="3">
    <source>
        <dbReference type="ARBA" id="ARBA00023015"/>
    </source>
</evidence>
<dbReference type="GO" id="GO:0003677">
    <property type="term" value="F:DNA binding"/>
    <property type="evidence" value="ECO:0007669"/>
    <property type="project" value="InterPro"/>
</dbReference>
<feature type="non-terminal residue" evidence="8">
    <location>
        <position position="1"/>
    </location>
</feature>
<reference evidence="8" key="1">
    <citation type="journal article" date="2021" name="Cell">
        <title>Tracing the genetic footprints of vertebrate landing in non-teleost ray-finned fishes.</title>
        <authorList>
            <person name="Bi X."/>
            <person name="Wang K."/>
            <person name="Yang L."/>
            <person name="Pan H."/>
            <person name="Jiang H."/>
            <person name="Wei Q."/>
            <person name="Fang M."/>
            <person name="Yu H."/>
            <person name="Zhu C."/>
            <person name="Cai Y."/>
            <person name="He Y."/>
            <person name="Gan X."/>
            <person name="Zeng H."/>
            <person name="Yu D."/>
            <person name="Zhu Y."/>
            <person name="Jiang H."/>
            <person name="Qiu Q."/>
            <person name="Yang H."/>
            <person name="Zhang Y.E."/>
            <person name="Wang W."/>
            <person name="Zhu M."/>
            <person name="He S."/>
            <person name="Zhang G."/>
        </authorList>
    </citation>
    <scope>NUCLEOTIDE SEQUENCE</scope>
    <source>
        <strain evidence="8">Allg_001</strain>
    </source>
</reference>
<feature type="domain" description="Orange" evidence="7">
    <location>
        <begin position="66"/>
        <end position="98"/>
    </location>
</feature>
<keyword evidence="2" id="KW-0678">Repressor</keyword>
<accession>A0A8J7P0R0</accession>
<feature type="non-terminal residue" evidence="8">
    <location>
        <position position="234"/>
    </location>
</feature>
<dbReference type="SUPFAM" id="SSF47459">
    <property type="entry name" value="HLH, helix-loop-helix DNA-binding domain"/>
    <property type="match status" value="1"/>
</dbReference>
<dbReference type="Gene3D" id="4.10.280.10">
    <property type="entry name" value="Helix-loop-helix DNA-binding domain"/>
    <property type="match status" value="1"/>
</dbReference>
<dbReference type="Proteomes" id="UP000736164">
    <property type="component" value="Unassembled WGS sequence"/>
</dbReference>
<evidence type="ECO:0000256" key="5">
    <source>
        <dbReference type="ARBA" id="ARBA00023242"/>
    </source>
</evidence>
<keyword evidence="5" id="KW-0539">Nucleus</keyword>
<evidence type="ECO:0000313" key="9">
    <source>
        <dbReference type="Proteomes" id="UP000736164"/>
    </source>
</evidence>
<dbReference type="SUPFAM" id="SSF158457">
    <property type="entry name" value="Orange domain-like"/>
    <property type="match status" value="1"/>
</dbReference>
<dbReference type="EMBL" id="JAAWVO010064378">
    <property type="protein sequence ID" value="MBN3323297.1"/>
    <property type="molecule type" value="Genomic_DNA"/>
</dbReference>
<dbReference type="Pfam" id="PF00010">
    <property type="entry name" value="HLH"/>
    <property type="match status" value="1"/>
</dbReference>
<protein>
    <submittedName>
        <fullName evidence="8">HES3 factor</fullName>
    </submittedName>
</protein>
<keyword evidence="3" id="KW-0805">Transcription regulation</keyword>
<dbReference type="InterPro" id="IPR036638">
    <property type="entry name" value="HLH_DNA-bd_sf"/>
</dbReference>
<dbReference type="SMART" id="SM00353">
    <property type="entry name" value="HLH"/>
    <property type="match status" value="1"/>
</dbReference>
<evidence type="ECO:0000256" key="1">
    <source>
        <dbReference type="ARBA" id="ARBA00004123"/>
    </source>
</evidence>
<comment type="subcellular location">
    <subcellularLocation>
        <location evidence="1">Nucleus</location>
    </subcellularLocation>
</comment>
<dbReference type="GO" id="GO:0006355">
    <property type="term" value="P:regulation of DNA-templated transcription"/>
    <property type="evidence" value="ECO:0007669"/>
    <property type="project" value="InterPro"/>
</dbReference>
<keyword evidence="9" id="KW-1185">Reference proteome</keyword>
<sequence>MEKKRRARINECLEQLKTLLENYYTNNIRKRKLEKADILELTVKHLRNLHKYQQDFSINPLKHPEYQAGFRNCLNGVNQYLMRENSTGSIRLNMLKHLSSSMLAAGEPAFCNSTADSDAAEHWSAEAASPAAPRSVRSAHERLHHLPVFCHPLVTSAPETSASIFSTRRSSETVIGGQHHDQTPPSNGLSNLCQQAFLKDDYPSGGYHERQCSRHVSTSTGHACIISQSYWRPW</sequence>
<name>A0A8J7P0R0_ATRSP</name>
<evidence type="ECO:0000256" key="4">
    <source>
        <dbReference type="ARBA" id="ARBA00023163"/>
    </source>
</evidence>
<dbReference type="InterPro" id="IPR050370">
    <property type="entry name" value="HES_HEY"/>
</dbReference>
<evidence type="ECO:0000259" key="6">
    <source>
        <dbReference type="PROSITE" id="PS50888"/>
    </source>
</evidence>
<dbReference type="GO" id="GO:0046983">
    <property type="term" value="F:protein dimerization activity"/>
    <property type="evidence" value="ECO:0007669"/>
    <property type="project" value="InterPro"/>
</dbReference>
<dbReference type="InterPro" id="IPR011598">
    <property type="entry name" value="bHLH_dom"/>
</dbReference>